<gene>
    <name evidence="1" type="ORF">BRCON_1088</name>
</gene>
<dbReference type="KEGG" id="schv:BRCON_1088"/>
<evidence type="ECO:0000313" key="1">
    <source>
        <dbReference type="EMBL" id="AXA35865.1"/>
    </source>
</evidence>
<reference evidence="1 2" key="1">
    <citation type="submission" date="2018-05" db="EMBL/GenBank/DDBJ databases">
        <title>A metagenomic window into the 2 km-deep terrestrial subsurface aquifer revealed taxonomically and functionally diverse microbial community comprising novel uncultured bacterial lineages.</title>
        <authorList>
            <person name="Kadnikov V.V."/>
            <person name="Mardanov A.V."/>
            <person name="Beletsky A.V."/>
            <person name="Banks D."/>
            <person name="Pimenov N.V."/>
            <person name="Frank Y.A."/>
            <person name="Karnachuk O.V."/>
            <person name="Ravin N.V."/>
        </authorList>
    </citation>
    <scope>NUCLEOTIDE SEQUENCE [LARGE SCALE GENOMIC DNA]</scope>
    <source>
        <strain evidence="1">BY</strain>
    </source>
</reference>
<name>A0A2Z4Y610_SUMC1</name>
<dbReference type="Proteomes" id="UP000262583">
    <property type="component" value="Chromosome"/>
</dbReference>
<sequence>MSTERRIFCIIHTDLIAVSKQDLRPNILHLLAAQCANLLYKGIEEGA</sequence>
<proteinExistence type="predicted"/>
<evidence type="ECO:0000313" key="2">
    <source>
        <dbReference type="Proteomes" id="UP000262583"/>
    </source>
</evidence>
<protein>
    <submittedName>
        <fullName evidence="1">Uncharacterized protein</fullName>
    </submittedName>
</protein>
<accession>A0A2Z4Y610</accession>
<dbReference type="EMBL" id="CP030759">
    <property type="protein sequence ID" value="AXA35865.1"/>
    <property type="molecule type" value="Genomic_DNA"/>
</dbReference>
<organism evidence="1 2">
    <name type="scientific">Sumerlaea chitinivorans</name>
    <dbReference type="NCBI Taxonomy" id="2250252"/>
    <lineage>
        <taxon>Bacteria</taxon>
        <taxon>Candidatus Sumerlaeota</taxon>
        <taxon>Candidatus Sumerlaeia</taxon>
        <taxon>Candidatus Sumerlaeales</taxon>
        <taxon>Candidatus Sumerlaeaceae</taxon>
        <taxon>Candidatus Sumerlaea</taxon>
    </lineage>
</organism>
<dbReference type="AlphaFoldDB" id="A0A2Z4Y610"/>